<evidence type="ECO:0000313" key="2">
    <source>
        <dbReference type="EMBL" id="MBI4132005.1"/>
    </source>
</evidence>
<dbReference type="SMART" id="SM00760">
    <property type="entry name" value="Bac_DnaA_C"/>
    <property type="match status" value="1"/>
</dbReference>
<sequence>MHNLPAELLTSDQRAQQLLRSVGEVCRVAPEAILGRSKIQDFVLARHLVMYLLSADLGWTPDAIAHAFGHSVNLMTTYGLRKIETRLNEPYIQQLVSEIRAALTAS</sequence>
<name>A0A932YXV7_9BACT</name>
<dbReference type="Proteomes" id="UP000704960">
    <property type="component" value="Unassembled WGS sequence"/>
</dbReference>
<dbReference type="AlphaFoldDB" id="A0A932YXV7"/>
<dbReference type="GO" id="GO:0006275">
    <property type="term" value="P:regulation of DNA replication"/>
    <property type="evidence" value="ECO:0007669"/>
    <property type="project" value="InterPro"/>
</dbReference>
<dbReference type="GO" id="GO:0005524">
    <property type="term" value="F:ATP binding"/>
    <property type="evidence" value="ECO:0007669"/>
    <property type="project" value="InterPro"/>
</dbReference>
<dbReference type="GO" id="GO:0006270">
    <property type="term" value="P:DNA replication initiation"/>
    <property type="evidence" value="ECO:0007669"/>
    <property type="project" value="InterPro"/>
</dbReference>
<dbReference type="GO" id="GO:0043565">
    <property type="term" value="F:sequence-specific DNA binding"/>
    <property type="evidence" value="ECO:0007669"/>
    <property type="project" value="InterPro"/>
</dbReference>
<evidence type="ECO:0000313" key="3">
    <source>
        <dbReference type="Proteomes" id="UP000704960"/>
    </source>
</evidence>
<comment type="caution">
    <text evidence="2">The sequence shown here is derived from an EMBL/GenBank/DDBJ whole genome shotgun (WGS) entry which is preliminary data.</text>
</comment>
<gene>
    <name evidence="2" type="ORF">HY474_00025</name>
</gene>
<evidence type="ECO:0000259" key="1">
    <source>
        <dbReference type="SMART" id="SM00760"/>
    </source>
</evidence>
<dbReference type="InterPro" id="IPR010921">
    <property type="entry name" value="Trp_repressor/repl_initiator"/>
</dbReference>
<accession>A0A932YXV7</accession>
<organism evidence="2 3">
    <name type="scientific">Candidatus Sungiibacteriota bacterium</name>
    <dbReference type="NCBI Taxonomy" id="2750080"/>
    <lineage>
        <taxon>Bacteria</taxon>
        <taxon>Candidatus Sungiibacteriota</taxon>
    </lineage>
</organism>
<dbReference type="InterPro" id="IPR013159">
    <property type="entry name" value="DnaA_C"/>
</dbReference>
<dbReference type="SUPFAM" id="SSF48295">
    <property type="entry name" value="TrpR-like"/>
    <property type="match status" value="1"/>
</dbReference>
<feature type="domain" description="Chromosomal replication initiator DnaA C-terminal" evidence="1">
    <location>
        <begin position="14"/>
        <end position="83"/>
    </location>
</feature>
<dbReference type="EMBL" id="JACQMJ010000003">
    <property type="protein sequence ID" value="MBI4132005.1"/>
    <property type="molecule type" value="Genomic_DNA"/>
</dbReference>
<dbReference type="Gene3D" id="1.10.1750.10">
    <property type="match status" value="1"/>
</dbReference>
<proteinExistence type="predicted"/>
<reference evidence="2" key="1">
    <citation type="submission" date="2020-07" db="EMBL/GenBank/DDBJ databases">
        <title>Huge and variable diversity of episymbiotic CPR bacteria and DPANN archaea in groundwater ecosystems.</title>
        <authorList>
            <person name="He C.Y."/>
            <person name="Keren R."/>
            <person name="Whittaker M."/>
            <person name="Farag I.F."/>
            <person name="Doudna J."/>
            <person name="Cate J.H.D."/>
            <person name="Banfield J.F."/>
        </authorList>
    </citation>
    <scope>NUCLEOTIDE SEQUENCE</scope>
    <source>
        <strain evidence="2">NC_groundwater_1226_Ag_S-0.1um_59_124</strain>
    </source>
</reference>
<protein>
    <recommendedName>
        <fullName evidence="1">Chromosomal replication initiator DnaA C-terminal domain-containing protein</fullName>
    </recommendedName>
</protein>